<sequence>MRAIDPTAGRKRLSFPRVHARSAMCKPPFPAASPESPMHSRTRWTLALCALLSLCSLAAPAFAQERAYTEGPVTNVSSIKVVDGQFENYMAYLQKNWKGVMEEAKKAGYVLDYRVYSAQAHNPNEADLYLVVTYPNMAMLDDMAKKMDPIAEKVTKMNPRQADEASGKRTVMRTLLGDELLRELVLK</sequence>
<evidence type="ECO:0000313" key="1">
    <source>
        <dbReference type="EMBL" id="BCT90977.1"/>
    </source>
</evidence>
<evidence type="ECO:0008006" key="3">
    <source>
        <dbReference type="Google" id="ProtNLM"/>
    </source>
</evidence>
<keyword evidence="2" id="KW-1185">Reference proteome</keyword>
<organism evidence="1 2">
    <name type="scientific">Noviluteimonas caseinilytica</name>
    <dbReference type="NCBI Taxonomy" id="2675101"/>
    <lineage>
        <taxon>Bacteria</taxon>
        <taxon>Pseudomonadati</taxon>
        <taxon>Pseudomonadota</taxon>
        <taxon>Gammaproteobacteria</taxon>
        <taxon>Lysobacterales</taxon>
        <taxon>Lysobacteraceae</taxon>
        <taxon>Noviluteimonas</taxon>
    </lineage>
</organism>
<accession>A0ABM7Q181</accession>
<dbReference type="Proteomes" id="UP000681317">
    <property type="component" value="Chromosome"/>
</dbReference>
<proteinExistence type="predicted"/>
<evidence type="ECO:0000313" key="2">
    <source>
        <dbReference type="Proteomes" id="UP000681317"/>
    </source>
</evidence>
<reference evidence="1 2" key="1">
    <citation type="submission" date="2021-03" db="EMBL/GenBank/DDBJ databases">
        <title>Complete Genome Sequences of Two Lysobacter Strains Isolated from Sea Water (Lysobacter caseinilyticus) and Soil (Lysobacter helvus) in South Korea.</title>
        <authorList>
            <person name="Watanabe Y."/>
            <person name="Arakawa K."/>
        </authorList>
    </citation>
    <scope>NUCLEOTIDE SEQUENCE [LARGE SCALE GENOMIC DNA]</scope>
    <source>
        <strain evidence="1 2">KVB24</strain>
    </source>
</reference>
<protein>
    <recommendedName>
        <fullName evidence="3">DUF1330 domain-containing protein</fullName>
    </recommendedName>
</protein>
<name>A0ABM7Q181_9GAMM</name>
<dbReference type="EMBL" id="AP024545">
    <property type="protein sequence ID" value="BCT90977.1"/>
    <property type="molecule type" value="Genomic_DNA"/>
</dbReference>
<gene>
    <name evidence="1" type="ORF">LYSCAS_00010</name>
</gene>